<gene>
    <name evidence="2" type="ORF">A5893_07875</name>
</gene>
<dbReference type="Proteomes" id="UP000078459">
    <property type="component" value="Unassembled WGS sequence"/>
</dbReference>
<accession>A0A179DIL0</accession>
<dbReference type="STRING" id="1826909.A5893_07875"/>
<dbReference type="GO" id="GO:0016301">
    <property type="term" value="F:kinase activity"/>
    <property type="evidence" value="ECO:0007669"/>
    <property type="project" value="UniProtKB-KW"/>
</dbReference>
<protein>
    <submittedName>
        <fullName evidence="2">Uridine kinase</fullName>
    </submittedName>
</protein>
<dbReference type="GO" id="GO:0005524">
    <property type="term" value="F:ATP binding"/>
    <property type="evidence" value="ECO:0007669"/>
    <property type="project" value="InterPro"/>
</dbReference>
<dbReference type="InterPro" id="IPR006083">
    <property type="entry name" value="PRK/URK"/>
</dbReference>
<organism evidence="2 3">
    <name type="scientific">Pedobacter psychrophilus</name>
    <dbReference type="NCBI Taxonomy" id="1826909"/>
    <lineage>
        <taxon>Bacteria</taxon>
        <taxon>Pseudomonadati</taxon>
        <taxon>Bacteroidota</taxon>
        <taxon>Sphingobacteriia</taxon>
        <taxon>Sphingobacteriales</taxon>
        <taxon>Sphingobacteriaceae</taxon>
        <taxon>Pedobacter</taxon>
    </lineage>
</organism>
<evidence type="ECO:0000259" key="1">
    <source>
        <dbReference type="Pfam" id="PF00485"/>
    </source>
</evidence>
<sequence>MKIKKPYVLGVAGGSGSGKTFFLNCFLNHFSSEEVCLVSQDDYYIQMGEMTPEENRLHNFDLPTCIEVNQFENDVFDLLNNKTVYKKEYTFNNPHAIPKILEIKPAPILILEGLFIYHYEKIDAIFDGRIFIDAAAEIALERRLKRDLLERGYSEDDVMYKWQNHVIPAYNEYLLPHRTRCDNIIENSTNELKHILDITDEISKDLKMKLGF</sequence>
<dbReference type="AlphaFoldDB" id="A0A179DIL0"/>
<evidence type="ECO:0000313" key="2">
    <source>
        <dbReference type="EMBL" id="OAQ40841.1"/>
    </source>
</evidence>
<keyword evidence="3" id="KW-1185">Reference proteome</keyword>
<dbReference type="EMBL" id="LWHJ01000022">
    <property type="protein sequence ID" value="OAQ40841.1"/>
    <property type="molecule type" value="Genomic_DNA"/>
</dbReference>
<reference evidence="2 3" key="1">
    <citation type="submission" date="2016-04" db="EMBL/GenBank/DDBJ databases">
        <authorList>
            <person name="Evans L.H."/>
            <person name="Alamgir A."/>
            <person name="Owens N."/>
            <person name="Weber N.D."/>
            <person name="Virtaneva K."/>
            <person name="Barbian K."/>
            <person name="Babar A."/>
            <person name="Rosenke K."/>
        </authorList>
    </citation>
    <scope>NUCLEOTIDE SEQUENCE [LARGE SCALE GENOMIC DNA]</scope>
    <source>
        <strain evidence="2 3">CCM 8644</strain>
    </source>
</reference>
<dbReference type="Gene3D" id="3.40.50.300">
    <property type="entry name" value="P-loop containing nucleotide triphosphate hydrolases"/>
    <property type="match status" value="1"/>
</dbReference>
<dbReference type="InterPro" id="IPR027417">
    <property type="entry name" value="P-loop_NTPase"/>
</dbReference>
<proteinExistence type="predicted"/>
<reference evidence="2 3" key="2">
    <citation type="submission" date="2016-06" db="EMBL/GenBank/DDBJ databases">
        <title>Pedobacter psychrophilus sp. nov., isolated from Antarctic fragmentary rock.</title>
        <authorList>
            <person name="Svec P."/>
        </authorList>
    </citation>
    <scope>NUCLEOTIDE SEQUENCE [LARGE SCALE GENOMIC DNA]</scope>
    <source>
        <strain evidence="2 3">CCM 8644</strain>
    </source>
</reference>
<dbReference type="Pfam" id="PF00485">
    <property type="entry name" value="PRK"/>
    <property type="match status" value="1"/>
</dbReference>
<feature type="domain" description="Phosphoribulokinase/uridine kinase" evidence="1">
    <location>
        <begin position="8"/>
        <end position="188"/>
    </location>
</feature>
<dbReference type="PRINTS" id="PR00988">
    <property type="entry name" value="URIDINKINASE"/>
</dbReference>
<comment type="caution">
    <text evidence="2">The sequence shown here is derived from an EMBL/GenBank/DDBJ whole genome shotgun (WGS) entry which is preliminary data.</text>
</comment>
<dbReference type="PANTHER" id="PTHR10285">
    <property type="entry name" value="URIDINE KINASE"/>
    <property type="match status" value="1"/>
</dbReference>
<dbReference type="OrthoDB" id="9777642at2"/>
<evidence type="ECO:0000313" key="3">
    <source>
        <dbReference type="Proteomes" id="UP000078459"/>
    </source>
</evidence>
<dbReference type="RefSeq" id="WP_068822070.1">
    <property type="nucleotide sequence ID" value="NZ_LWHJ01000022.1"/>
</dbReference>
<keyword evidence="2" id="KW-0418">Kinase</keyword>
<name>A0A179DIL0_9SPHI</name>
<dbReference type="SUPFAM" id="SSF52540">
    <property type="entry name" value="P-loop containing nucleoside triphosphate hydrolases"/>
    <property type="match status" value="1"/>
</dbReference>
<keyword evidence="2" id="KW-0808">Transferase</keyword>